<dbReference type="InterPro" id="IPR051081">
    <property type="entry name" value="HTH_MetalResp_TranReg"/>
</dbReference>
<dbReference type="InterPro" id="IPR011991">
    <property type="entry name" value="ArsR-like_HTH"/>
</dbReference>
<dbReference type="CDD" id="cd00090">
    <property type="entry name" value="HTH_ARSR"/>
    <property type="match status" value="1"/>
</dbReference>
<sequence>MNENDLILDCAKEIEESIDFEFFKTLFDPVRCDIMKYLAVNGIKNIKDISENFTQDRSVISRHLELMHRYGIVNKTKENRSVFYELNDKYILEKFELTAINLKKLIQQ</sequence>
<dbReference type="AlphaFoldDB" id="A0A0C1UGB4"/>
<evidence type="ECO:0000256" key="3">
    <source>
        <dbReference type="ARBA" id="ARBA00023163"/>
    </source>
</evidence>
<dbReference type="Pfam" id="PF01022">
    <property type="entry name" value="HTH_5"/>
    <property type="match status" value="1"/>
</dbReference>
<organism evidence="5 6">
    <name type="scientific">Clostridium argentinense CDC 2741</name>
    <dbReference type="NCBI Taxonomy" id="1418104"/>
    <lineage>
        <taxon>Bacteria</taxon>
        <taxon>Bacillati</taxon>
        <taxon>Bacillota</taxon>
        <taxon>Clostridia</taxon>
        <taxon>Eubacteriales</taxon>
        <taxon>Clostridiaceae</taxon>
        <taxon>Clostridium</taxon>
    </lineage>
</organism>
<comment type="caution">
    <text evidence="5">The sequence shown here is derived from an EMBL/GenBank/DDBJ whole genome shotgun (WGS) entry which is preliminary data.</text>
</comment>
<dbReference type="SMART" id="SM00418">
    <property type="entry name" value="HTH_ARSR"/>
    <property type="match status" value="1"/>
</dbReference>
<dbReference type="PANTHER" id="PTHR33154">
    <property type="entry name" value="TRANSCRIPTIONAL REGULATOR, ARSR FAMILY"/>
    <property type="match status" value="1"/>
</dbReference>
<dbReference type="STRING" id="29341.RSJ17_16840"/>
<dbReference type="PRINTS" id="PR00778">
    <property type="entry name" value="HTHARSR"/>
</dbReference>
<gene>
    <name evidence="5" type="ORF">U732_1736</name>
</gene>
<dbReference type="GO" id="GO:0003700">
    <property type="term" value="F:DNA-binding transcription factor activity"/>
    <property type="evidence" value="ECO:0007669"/>
    <property type="project" value="InterPro"/>
</dbReference>
<dbReference type="Proteomes" id="UP000031366">
    <property type="component" value="Unassembled WGS sequence"/>
</dbReference>
<evidence type="ECO:0000313" key="5">
    <source>
        <dbReference type="EMBL" id="KIE46450.1"/>
    </source>
</evidence>
<dbReference type="OrthoDB" id="6957498at2"/>
<dbReference type="InterPro" id="IPR036390">
    <property type="entry name" value="WH_DNA-bd_sf"/>
</dbReference>
<dbReference type="PROSITE" id="PS50987">
    <property type="entry name" value="HTH_ARSR_2"/>
    <property type="match status" value="1"/>
</dbReference>
<dbReference type="SUPFAM" id="SSF46785">
    <property type="entry name" value="Winged helix' DNA-binding domain"/>
    <property type="match status" value="1"/>
</dbReference>
<dbReference type="InterPro" id="IPR036388">
    <property type="entry name" value="WH-like_DNA-bd_sf"/>
</dbReference>
<keyword evidence="2" id="KW-0238">DNA-binding</keyword>
<protein>
    <submittedName>
        <fullName evidence="5">Bacterial regulatory, arsR family protein</fullName>
    </submittedName>
</protein>
<dbReference type="PANTHER" id="PTHR33154:SF33">
    <property type="entry name" value="TRANSCRIPTIONAL REPRESSOR SDPR"/>
    <property type="match status" value="1"/>
</dbReference>
<evidence type="ECO:0000313" key="6">
    <source>
        <dbReference type="Proteomes" id="UP000031366"/>
    </source>
</evidence>
<dbReference type="EMBL" id="AYSO01000017">
    <property type="protein sequence ID" value="KIE46450.1"/>
    <property type="molecule type" value="Genomic_DNA"/>
</dbReference>
<name>A0A0C1UGB4_9CLOT</name>
<keyword evidence="1" id="KW-0805">Transcription regulation</keyword>
<evidence type="ECO:0000259" key="4">
    <source>
        <dbReference type="PROSITE" id="PS50987"/>
    </source>
</evidence>
<dbReference type="RefSeq" id="WP_039633574.1">
    <property type="nucleotide sequence ID" value="NZ_AYSO01000017.1"/>
</dbReference>
<dbReference type="Gene3D" id="1.10.10.10">
    <property type="entry name" value="Winged helix-like DNA-binding domain superfamily/Winged helix DNA-binding domain"/>
    <property type="match status" value="1"/>
</dbReference>
<dbReference type="GO" id="GO:0003677">
    <property type="term" value="F:DNA binding"/>
    <property type="evidence" value="ECO:0007669"/>
    <property type="project" value="UniProtKB-KW"/>
</dbReference>
<dbReference type="InterPro" id="IPR001845">
    <property type="entry name" value="HTH_ArsR_DNA-bd_dom"/>
</dbReference>
<accession>A0A0C1UGB4</accession>
<proteinExistence type="predicted"/>
<keyword evidence="6" id="KW-1185">Reference proteome</keyword>
<evidence type="ECO:0000256" key="1">
    <source>
        <dbReference type="ARBA" id="ARBA00023015"/>
    </source>
</evidence>
<feature type="domain" description="HTH arsR-type" evidence="4">
    <location>
        <begin position="11"/>
        <end position="106"/>
    </location>
</feature>
<keyword evidence="3" id="KW-0804">Transcription</keyword>
<evidence type="ECO:0000256" key="2">
    <source>
        <dbReference type="ARBA" id="ARBA00023125"/>
    </source>
</evidence>
<reference evidence="5 6" key="1">
    <citation type="journal article" date="2015" name="Infect. Genet. Evol.">
        <title>Genomic sequences of six botulinum neurotoxin-producing strains representing three clostridial species illustrate the mobility and diversity of botulinum neurotoxin genes.</title>
        <authorList>
            <person name="Smith T.J."/>
            <person name="Hill K.K."/>
            <person name="Xie G."/>
            <person name="Foley B.T."/>
            <person name="Williamson C.H."/>
            <person name="Foster J.T."/>
            <person name="Johnson S.L."/>
            <person name="Chertkov O."/>
            <person name="Teshima H."/>
            <person name="Gibbons H.S."/>
            <person name="Johnsky L.A."/>
            <person name="Karavis M.A."/>
            <person name="Smith L.A."/>
        </authorList>
    </citation>
    <scope>NUCLEOTIDE SEQUENCE [LARGE SCALE GENOMIC DNA]</scope>
    <source>
        <strain evidence="5 6">CDC 2741</strain>
    </source>
</reference>